<proteinExistence type="predicted"/>
<dbReference type="AlphaFoldDB" id="A0A8J5X026"/>
<sequence>MDRERWRMSTTPIMKEIWVIKSRLIRRQVQKMWHTRGRKVNADGDNVEVEDESSDEDVLSRIPAQYCCPVGGYEAMGNKSRGLGATDGGRVDDGDAEFRVDGNVEDCLTHRVSCGVREGMDVGSDDGGADVGIKVDLPVEDVMLPNQAELGEVGGGVDKDKGAYGTASGVSDDRDVVANVFSVNEGGFRNVGPKKIANARW</sequence>
<comment type="caution">
    <text evidence="1">The sequence shown here is derived from an EMBL/GenBank/DDBJ whole genome shotgun (WGS) entry which is preliminary data.</text>
</comment>
<reference evidence="1" key="1">
    <citation type="journal article" date="2021" name="bioRxiv">
        <title>Whole Genome Assembly and Annotation of Northern Wild Rice, Zizania palustris L., Supports a Whole Genome Duplication in the Zizania Genus.</title>
        <authorList>
            <person name="Haas M."/>
            <person name="Kono T."/>
            <person name="Macchietto M."/>
            <person name="Millas R."/>
            <person name="McGilp L."/>
            <person name="Shao M."/>
            <person name="Duquette J."/>
            <person name="Hirsch C.N."/>
            <person name="Kimball J."/>
        </authorList>
    </citation>
    <scope>NUCLEOTIDE SEQUENCE</scope>
    <source>
        <tissue evidence="1">Fresh leaf tissue</tissue>
    </source>
</reference>
<keyword evidence="2" id="KW-1185">Reference proteome</keyword>
<reference evidence="1" key="2">
    <citation type="submission" date="2021-02" db="EMBL/GenBank/DDBJ databases">
        <authorList>
            <person name="Kimball J.A."/>
            <person name="Haas M.W."/>
            <person name="Macchietto M."/>
            <person name="Kono T."/>
            <person name="Duquette J."/>
            <person name="Shao M."/>
        </authorList>
    </citation>
    <scope>NUCLEOTIDE SEQUENCE</scope>
    <source>
        <tissue evidence="1">Fresh leaf tissue</tissue>
    </source>
</reference>
<evidence type="ECO:0000313" key="2">
    <source>
        <dbReference type="Proteomes" id="UP000729402"/>
    </source>
</evidence>
<organism evidence="1 2">
    <name type="scientific">Zizania palustris</name>
    <name type="common">Northern wild rice</name>
    <dbReference type="NCBI Taxonomy" id="103762"/>
    <lineage>
        <taxon>Eukaryota</taxon>
        <taxon>Viridiplantae</taxon>
        <taxon>Streptophyta</taxon>
        <taxon>Embryophyta</taxon>
        <taxon>Tracheophyta</taxon>
        <taxon>Spermatophyta</taxon>
        <taxon>Magnoliopsida</taxon>
        <taxon>Liliopsida</taxon>
        <taxon>Poales</taxon>
        <taxon>Poaceae</taxon>
        <taxon>BOP clade</taxon>
        <taxon>Oryzoideae</taxon>
        <taxon>Oryzeae</taxon>
        <taxon>Zizaniinae</taxon>
        <taxon>Zizania</taxon>
    </lineage>
</organism>
<dbReference type="EMBL" id="JAAALK010000079">
    <property type="protein sequence ID" value="KAG8098904.1"/>
    <property type="molecule type" value="Genomic_DNA"/>
</dbReference>
<evidence type="ECO:0000313" key="1">
    <source>
        <dbReference type="EMBL" id="KAG8098904.1"/>
    </source>
</evidence>
<gene>
    <name evidence="1" type="ORF">GUJ93_ZPchr0013g37565</name>
</gene>
<protein>
    <submittedName>
        <fullName evidence="1">Uncharacterized protein</fullName>
    </submittedName>
</protein>
<accession>A0A8J5X026</accession>
<name>A0A8J5X026_ZIZPA</name>
<dbReference type="Proteomes" id="UP000729402">
    <property type="component" value="Unassembled WGS sequence"/>
</dbReference>